<feature type="region of interest" description="Disordered" evidence="1">
    <location>
        <begin position="14"/>
        <end position="88"/>
    </location>
</feature>
<reference evidence="2" key="1">
    <citation type="submission" date="2018-05" db="EMBL/GenBank/DDBJ databases">
        <authorList>
            <person name="Lanie J.A."/>
            <person name="Ng W.-L."/>
            <person name="Kazmierczak K.M."/>
            <person name="Andrzejewski T.M."/>
            <person name="Davidsen T.M."/>
            <person name="Wayne K.J."/>
            <person name="Tettelin H."/>
            <person name="Glass J.I."/>
            <person name="Rusch D."/>
            <person name="Podicherti R."/>
            <person name="Tsui H.-C.T."/>
            <person name="Winkler M.E."/>
        </authorList>
    </citation>
    <scope>NUCLEOTIDE SEQUENCE</scope>
</reference>
<organism evidence="2">
    <name type="scientific">marine metagenome</name>
    <dbReference type="NCBI Taxonomy" id="408172"/>
    <lineage>
        <taxon>unclassified sequences</taxon>
        <taxon>metagenomes</taxon>
        <taxon>ecological metagenomes</taxon>
    </lineage>
</organism>
<feature type="compositionally biased region" description="Basic and acidic residues" evidence="1">
    <location>
        <begin position="14"/>
        <end position="33"/>
    </location>
</feature>
<evidence type="ECO:0000256" key="1">
    <source>
        <dbReference type="SAM" id="MobiDB-lite"/>
    </source>
</evidence>
<name>A0A383AR62_9ZZZZ</name>
<evidence type="ECO:0000313" key="2">
    <source>
        <dbReference type="EMBL" id="SVE10010.1"/>
    </source>
</evidence>
<gene>
    <name evidence="2" type="ORF">METZ01_LOCUS462864</name>
</gene>
<dbReference type="EMBL" id="UINC01194095">
    <property type="protein sequence ID" value="SVE10010.1"/>
    <property type="molecule type" value="Genomic_DNA"/>
</dbReference>
<sequence>MDFEFREEFIDQRLDAHRVQQPHEDGNNKDRGVDSQPFLPEVTGHGDGDREQNQLNAEFSEDVPGNIGDKLPEGGQKKPGFGEGPPDNGLYVETQYLYRAI</sequence>
<dbReference type="AlphaFoldDB" id="A0A383AR62"/>
<protein>
    <submittedName>
        <fullName evidence="2">Uncharacterized protein</fullName>
    </submittedName>
</protein>
<proteinExistence type="predicted"/>
<accession>A0A383AR62</accession>